<dbReference type="Proteomes" id="UP001275315">
    <property type="component" value="Unassembled WGS sequence"/>
</dbReference>
<dbReference type="EMBL" id="JAWDIQ010000003">
    <property type="protein sequence ID" value="MDY0409906.1"/>
    <property type="molecule type" value="Genomic_DNA"/>
</dbReference>
<reference evidence="1 2" key="1">
    <citation type="submission" date="2023-10" db="EMBL/GenBank/DDBJ databases">
        <title>Virgibacillus soli CC-YMP-6 genome.</title>
        <authorList>
            <person name="Miliotis G."/>
            <person name="Sengupta P."/>
            <person name="Hameed A."/>
            <person name="Chuvochina M."/>
            <person name="Mcdonagh F."/>
            <person name="Simpson A.C."/>
            <person name="Singh N.K."/>
            <person name="Rekha P.D."/>
            <person name="Raman K."/>
            <person name="Hugenholtz P."/>
            <person name="Venkateswaran K."/>
        </authorList>
    </citation>
    <scope>NUCLEOTIDE SEQUENCE [LARGE SCALE GENOMIC DNA]</scope>
    <source>
        <strain evidence="1 2">CC-YMP-6</strain>
    </source>
</reference>
<protein>
    <recommendedName>
        <fullName evidence="3">Lipoprotein</fullName>
    </recommendedName>
</protein>
<evidence type="ECO:0008006" key="3">
    <source>
        <dbReference type="Google" id="ProtNLM"/>
    </source>
</evidence>
<name>A0ABU5CUC2_9BACI</name>
<evidence type="ECO:0000313" key="1">
    <source>
        <dbReference type="EMBL" id="MDY0409906.1"/>
    </source>
</evidence>
<keyword evidence="2" id="KW-1185">Reference proteome</keyword>
<gene>
    <name evidence="1" type="ORF">RWD45_16610</name>
</gene>
<comment type="caution">
    <text evidence="1">The sequence shown here is derived from an EMBL/GenBank/DDBJ whole genome shotgun (WGS) entry which is preliminary data.</text>
</comment>
<dbReference type="RefSeq" id="WP_320380766.1">
    <property type="nucleotide sequence ID" value="NZ_JAWDIQ010000003.1"/>
</dbReference>
<proteinExistence type="predicted"/>
<sequence length="123" mass="13933">MKKVLILGTLVSSILVGCMDKEVEKSDVQNNIVGNKSSVSEAKDVQVKSKGTETLIEYPMLEANIDTSLYDTQVVEDNKNKRIILFKDQETGEMEYKSIFAKREKRLKILSTQDGLIFNEIIM</sequence>
<dbReference type="PROSITE" id="PS51257">
    <property type="entry name" value="PROKAR_LIPOPROTEIN"/>
    <property type="match status" value="1"/>
</dbReference>
<evidence type="ECO:0000313" key="2">
    <source>
        <dbReference type="Proteomes" id="UP001275315"/>
    </source>
</evidence>
<accession>A0ABU5CUC2</accession>
<organism evidence="1 2">
    <name type="scientific">Paracerasibacillus soli</name>
    <dbReference type="NCBI Taxonomy" id="480284"/>
    <lineage>
        <taxon>Bacteria</taxon>
        <taxon>Bacillati</taxon>
        <taxon>Bacillota</taxon>
        <taxon>Bacilli</taxon>
        <taxon>Bacillales</taxon>
        <taxon>Bacillaceae</taxon>
        <taxon>Paracerasibacillus</taxon>
    </lineage>
</organism>